<dbReference type="SMART" id="SM01343">
    <property type="entry name" value="FATC"/>
    <property type="match status" value="1"/>
</dbReference>
<evidence type="ECO:0000256" key="2">
    <source>
        <dbReference type="ARBA" id="ARBA00010769"/>
    </source>
</evidence>
<dbReference type="Pfam" id="PF02260">
    <property type="entry name" value="FATC"/>
    <property type="match status" value="1"/>
</dbReference>
<gene>
    <name evidence="19" type="ORF">AMS68_000437</name>
</gene>
<evidence type="ECO:0000256" key="4">
    <source>
        <dbReference type="ARBA" id="ARBA00012513"/>
    </source>
</evidence>
<comment type="catalytic activity">
    <reaction evidence="15">
        <text>L-seryl-[protein] + ATP = O-phospho-L-seryl-[protein] + ADP + H(+)</text>
        <dbReference type="Rhea" id="RHEA:17989"/>
        <dbReference type="Rhea" id="RHEA-COMP:9863"/>
        <dbReference type="Rhea" id="RHEA-COMP:11604"/>
        <dbReference type="ChEBI" id="CHEBI:15378"/>
        <dbReference type="ChEBI" id="CHEBI:29999"/>
        <dbReference type="ChEBI" id="CHEBI:30616"/>
        <dbReference type="ChEBI" id="CHEBI:83421"/>
        <dbReference type="ChEBI" id="CHEBI:456216"/>
        <dbReference type="EC" id="2.7.11.1"/>
    </reaction>
</comment>
<dbReference type="GO" id="GO:0005634">
    <property type="term" value="C:nucleus"/>
    <property type="evidence" value="ECO:0007669"/>
    <property type="project" value="UniProtKB-SubCell"/>
</dbReference>
<dbReference type="InterPro" id="IPR012993">
    <property type="entry name" value="UME"/>
</dbReference>
<protein>
    <recommendedName>
        <fullName evidence="4">non-specific serine/threonine protein kinase</fullName>
        <ecNumber evidence="4">2.7.11.1</ecNumber>
    </recommendedName>
</protein>
<evidence type="ECO:0000256" key="1">
    <source>
        <dbReference type="ARBA" id="ARBA00004123"/>
    </source>
</evidence>
<dbReference type="GO" id="GO:0004674">
    <property type="term" value="F:protein serine/threonine kinase activity"/>
    <property type="evidence" value="ECO:0007669"/>
    <property type="project" value="UniProtKB-KW"/>
</dbReference>
<comment type="catalytic activity">
    <reaction evidence="14">
        <text>L-threonyl-[protein] + ATP = O-phospho-L-threonyl-[protein] + ADP + H(+)</text>
        <dbReference type="Rhea" id="RHEA:46608"/>
        <dbReference type="Rhea" id="RHEA-COMP:11060"/>
        <dbReference type="Rhea" id="RHEA-COMP:11605"/>
        <dbReference type="ChEBI" id="CHEBI:15378"/>
        <dbReference type="ChEBI" id="CHEBI:30013"/>
        <dbReference type="ChEBI" id="CHEBI:30616"/>
        <dbReference type="ChEBI" id="CHEBI:61977"/>
        <dbReference type="ChEBI" id="CHEBI:456216"/>
        <dbReference type="EC" id="2.7.11.1"/>
    </reaction>
</comment>
<dbReference type="FunFam" id="1.10.1070.11:FF:000031">
    <property type="entry name" value="Phosphatidyl inositol 3-kinase"/>
    <property type="match status" value="1"/>
</dbReference>
<keyword evidence="5" id="KW-0723">Serine/threonine-protein kinase</keyword>
<comment type="subunit">
    <text evidence="3">Associates with DNA double-strand breaks.</text>
</comment>
<evidence type="ECO:0000256" key="3">
    <source>
        <dbReference type="ARBA" id="ARBA00011370"/>
    </source>
</evidence>
<dbReference type="InterPro" id="IPR000403">
    <property type="entry name" value="PI3/4_kinase_cat_dom"/>
</dbReference>
<dbReference type="GO" id="GO:0005694">
    <property type="term" value="C:chromosome"/>
    <property type="evidence" value="ECO:0007669"/>
    <property type="project" value="TreeGrafter"/>
</dbReference>
<dbReference type="Pfam" id="PF08064">
    <property type="entry name" value="UME"/>
    <property type="match status" value="1"/>
</dbReference>
<dbReference type="InterPro" id="IPR018936">
    <property type="entry name" value="PI3/4_kinase_CS"/>
</dbReference>
<dbReference type="PROSITE" id="PS00916">
    <property type="entry name" value="PI3_4_KINASE_2"/>
    <property type="match status" value="1"/>
</dbReference>
<dbReference type="Pfam" id="PF23593">
    <property type="entry name" value="HEAT_ATR"/>
    <property type="match status" value="1"/>
</dbReference>
<keyword evidence="6" id="KW-0808">Transferase</keyword>
<evidence type="ECO:0000259" key="16">
    <source>
        <dbReference type="PROSITE" id="PS50290"/>
    </source>
</evidence>
<dbReference type="Pfam" id="PF02259">
    <property type="entry name" value="FAT"/>
    <property type="match status" value="1"/>
</dbReference>
<dbReference type="InterPro" id="IPR003152">
    <property type="entry name" value="FATC_dom"/>
</dbReference>
<dbReference type="OrthoDB" id="381190at2759"/>
<dbReference type="SMART" id="SM00146">
    <property type="entry name" value="PI3Kc"/>
    <property type="match status" value="1"/>
</dbReference>
<evidence type="ECO:0000313" key="19">
    <source>
        <dbReference type="EMBL" id="QIW94919.1"/>
    </source>
</evidence>
<dbReference type="InterPro" id="IPR036940">
    <property type="entry name" value="PI3/4_kinase_cat_sf"/>
</dbReference>
<keyword evidence="10" id="KW-0067">ATP-binding</keyword>
<dbReference type="SUPFAM" id="SSF48371">
    <property type="entry name" value="ARM repeat"/>
    <property type="match status" value="1"/>
</dbReference>
<dbReference type="SMART" id="SM00802">
    <property type="entry name" value="UME"/>
    <property type="match status" value="1"/>
</dbReference>
<evidence type="ECO:0000256" key="13">
    <source>
        <dbReference type="ARBA" id="ARBA00025079"/>
    </source>
</evidence>
<dbReference type="GO" id="GO:0005524">
    <property type="term" value="F:ATP binding"/>
    <property type="evidence" value="ECO:0007669"/>
    <property type="project" value="UniProtKB-KW"/>
</dbReference>
<dbReference type="InterPro" id="IPR057564">
    <property type="entry name" value="HEAT_ATR"/>
</dbReference>
<evidence type="ECO:0000256" key="8">
    <source>
        <dbReference type="ARBA" id="ARBA00022763"/>
    </source>
</evidence>
<evidence type="ECO:0000259" key="18">
    <source>
        <dbReference type="PROSITE" id="PS51190"/>
    </source>
</evidence>
<evidence type="ECO:0000256" key="9">
    <source>
        <dbReference type="ARBA" id="ARBA00022777"/>
    </source>
</evidence>
<comment type="function">
    <text evidence="13">Serine/threonine protein kinase which activates checkpoint signaling upon genotoxic stresses such as ionizing radiation (IR), ultraviolet light (UV), or DNA replication stalling, thereby acting as a DNA damage sensor. Recognizes the substrate consensus sequence [ST]-Q. Phosphorylates histone H2A to form H2AS128ph (gamma-H2A) at sites of DNA damage, involved in the regulation of DNA damage response mechanism. Required for the control of telomere length and genome stability.</text>
</comment>
<dbReference type="Pfam" id="PF00454">
    <property type="entry name" value="PI3_PI4_kinase"/>
    <property type="match status" value="1"/>
</dbReference>
<dbReference type="PROSITE" id="PS51190">
    <property type="entry name" value="FATC"/>
    <property type="match status" value="1"/>
</dbReference>
<dbReference type="EMBL" id="CP051139">
    <property type="protein sequence ID" value="QIW94919.1"/>
    <property type="molecule type" value="Genomic_DNA"/>
</dbReference>
<dbReference type="InterPro" id="IPR011009">
    <property type="entry name" value="Kinase-like_dom_sf"/>
</dbReference>
<dbReference type="InterPro" id="IPR016024">
    <property type="entry name" value="ARM-type_fold"/>
</dbReference>
<evidence type="ECO:0000256" key="5">
    <source>
        <dbReference type="ARBA" id="ARBA00022527"/>
    </source>
</evidence>
<evidence type="ECO:0000256" key="6">
    <source>
        <dbReference type="ARBA" id="ARBA00022679"/>
    </source>
</evidence>
<evidence type="ECO:0000256" key="14">
    <source>
        <dbReference type="ARBA" id="ARBA00047899"/>
    </source>
</evidence>
<dbReference type="SUPFAM" id="SSF56112">
    <property type="entry name" value="Protein kinase-like (PK-like)"/>
    <property type="match status" value="1"/>
</dbReference>
<keyword evidence="11" id="KW-0234">DNA repair</keyword>
<dbReference type="GO" id="GO:0000077">
    <property type="term" value="P:DNA damage checkpoint signaling"/>
    <property type="evidence" value="ECO:0007669"/>
    <property type="project" value="TreeGrafter"/>
</dbReference>
<feature type="domain" description="PI3K/PI4K catalytic" evidence="16">
    <location>
        <begin position="1982"/>
        <end position="2305"/>
    </location>
</feature>
<dbReference type="InterPro" id="IPR003151">
    <property type="entry name" value="PIK-rel_kinase_FAT"/>
</dbReference>
<dbReference type="EC" id="2.7.11.1" evidence="4"/>
<organism evidence="19 20">
    <name type="scientific">Peltaster fructicola</name>
    <dbReference type="NCBI Taxonomy" id="286661"/>
    <lineage>
        <taxon>Eukaryota</taxon>
        <taxon>Fungi</taxon>
        <taxon>Dikarya</taxon>
        <taxon>Ascomycota</taxon>
        <taxon>Pezizomycotina</taxon>
        <taxon>Dothideomycetes</taxon>
        <taxon>Dothideomycetes incertae sedis</taxon>
        <taxon>Peltaster</taxon>
    </lineage>
</organism>
<dbReference type="InterPro" id="IPR050517">
    <property type="entry name" value="DDR_Repair_Kinase"/>
</dbReference>
<evidence type="ECO:0000256" key="15">
    <source>
        <dbReference type="ARBA" id="ARBA00048679"/>
    </source>
</evidence>
<evidence type="ECO:0000256" key="10">
    <source>
        <dbReference type="ARBA" id="ARBA00022840"/>
    </source>
</evidence>
<dbReference type="GO" id="GO:0000723">
    <property type="term" value="P:telomere maintenance"/>
    <property type="evidence" value="ECO:0007669"/>
    <property type="project" value="TreeGrafter"/>
</dbReference>
<dbReference type="Gene3D" id="1.10.1070.11">
    <property type="entry name" value="Phosphatidylinositol 3-/4-kinase, catalytic domain"/>
    <property type="match status" value="1"/>
</dbReference>
<keyword evidence="12" id="KW-0539">Nucleus</keyword>
<dbReference type="PANTHER" id="PTHR11139:SF125">
    <property type="entry name" value="SERINE_THREONINE-PROTEIN KINASE MEC1"/>
    <property type="match status" value="1"/>
</dbReference>
<feature type="domain" description="FAT" evidence="17">
    <location>
        <begin position="1303"/>
        <end position="1872"/>
    </location>
</feature>
<keyword evidence="7" id="KW-0547">Nucleotide-binding</keyword>
<dbReference type="Gene3D" id="3.30.1010.10">
    <property type="entry name" value="Phosphatidylinositol 3-kinase Catalytic Subunit, Chain A, domain 4"/>
    <property type="match status" value="1"/>
</dbReference>
<keyword evidence="8" id="KW-0227">DNA damage</keyword>
<evidence type="ECO:0000256" key="11">
    <source>
        <dbReference type="ARBA" id="ARBA00023204"/>
    </source>
</evidence>
<dbReference type="CDD" id="cd00892">
    <property type="entry name" value="PIKKc_ATR"/>
    <property type="match status" value="1"/>
</dbReference>
<dbReference type="GO" id="GO:0006281">
    <property type="term" value="P:DNA repair"/>
    <property type="evidence" value="ECO:0007669"/>
    <property type="project" value="UniProtKB-KW"/>
</dbReference>
<comment type="similarity">
    <text evidence="2">Belongs to the PI3/PI4-kinase family. ATM subfamily.</text>
</comment>
<evidence type="ECO:0000256" key="12">
    <source>
        <dbReference type="ARBA" id="ARBA00023242"/>
    </source>
</evidence>
<dbReference type="Proteomes" id="UP000503462">
    <property type="component" value="Chromosome 1"/>
</dbReference>
<comment type="subcellular location">
    <subcellularLocation>
        <location evidence="1">Nucleus</location>
    </subcellularLocation>
</comment>
<dbReference type="Pfam" id="PF25030">
    <property type="entry name" value="M-HEAT_ATR"/>
    <property type="match status" value="1"/>
</dbReference>
<dbReference type="InterPro" id="IPR056802">
    <property type="entry name" value="ATR-like_M-HEAT"/>
</dbReference>
<evidence type="ECO:0000256" key="7">
    <source>
        <dbReference type="ARBA" id="ARBA00022741"/>
    </source>
</evidence>
<name>A0A6H0XK76_9PEZI</name>
<dbReference type="PROSITE" id="PS50290">
    <property type="entry name" value="PI3_4_KINASE_3"/>
    <property type="match status" value="1"/>
</dbReference>
<evidence type="ECO:0000313" key="20">
    <source>
        <dbReference type="Proteomes" id="UP000503462"/>
    </source>
</evidence>
<dbReference type="PANTHER" id="PTHR11139">
    <property type="entry name" value="ATAXIA TELANGIECTASIA MUTATED ATM -RELATED"/>
    <property type="match status" value="1"/>
</dbReference>
<evidence type="ECO:0000259" key="17">
    <source>
        <dbReference type="PROSITE" id="PS51189"/>
    </source>
</evidence>
<sequence length="2317" mass="258445">MARTNAITNGNYASGDALPPSTLAAQIVQNQVRPTVNKQSEQQALFNNLLSELLLNPSADVETNVETNVQLVKVLVEAGLSVLTHEQPFAHDILVQQAKDSIAVIEHTFNRQPEILAAPIHDSGPPVCVWLLARVSAIAGRRAADKIPLFHLLDVATRALSRPTKLWKFAVAFKNLLRDTADDILSTIEALTTLSDISLRVPPARSLSVLWPQSDGAIAASTDCQAHIRDGPHACLLVLQLSTLSHIQAVRQGDNVIRMKLAALRFMKASKDKKPWVNILCSILVCANHDVQASTVDDILNYFDSSETVPAQLQHAIARALEDVLMTNDWSICQPFLASARQMQNSTRYPNLDEDLERAVVVLLDLATAQESLDTTNRKRRKVAQVPDTIQAKRTALEFFNVRESDDRAMARHLCEAFSSLDHSRLHTAWQHLAQLARSAPGVAVRALSDLLDDTTSEPKLRVLSLRVVQICIPTVPDLDISTSPLDRAVLRGLRSSSRDVRIAAGNCVPAILQQQMPASERSRHVLLQWMRQLADQNVLAIQETLIPIWGHVAAACNVDELNLVLLRLVEYFGHPNSLIRGLAFTELQNVASTRAGAGSVETLFAPYWSTIGVSVVQDLFSCPQKVQMLCDLLVKDVNTFLTMTQVHTTPHLVATKRKDILLRVAAARGPGASVRDVCLHPRTSLIAVMSHLLCQHGNESENFAITCLAAVDSSFRGEDLGDYVKIDSTAIACEVLKFAGEQSKENKAKAYGSFMVLADLCERAPGHRRPQSKVSPVTAFLRRHILGILTGFSSVIEAGQDAQTVRNKIACLQATAEMITLAQEDISSALPQLRALLQSAIELPGLCEASWSTWLTLLPILNDDDIELVIEQVFVLILRHWHAMSDDLQVRTHKVIADLVKQASVVITAHVLRLPSLSCISLFSKIGAQIDQLVAQEPVEGYYKAASLRLKGENPLVITQALKDLVKYLEAHQDVIHDTATSEQPSESLSDLTRSLLDVALNVNRSDQEAAQLCGKALGLIGCLDPNRIEAARQKEHLLVLSNFDKADETVRWVIVLLEEYLVKAFRSVTNAQAQGFMAYVIQELLKFCGFDTDVALQTRATQTGRESQRWQEMPEHVRTTLTPFMSSKYTVTTSASYNPPQRVYPGFSAESSHSSWLRGLVYDLTWKAKGENGKILFPHLARIVRNHALVIANFLLPYIALNIILGGTVQEVDDIRQEVLAVLSWPVDNSAHFETVKLCSESLFGTLDYMTVWLQEKRKVLTETRANAFRTGMSPGDFDEVKDMGQIETVEKFLSTIPADLVAKRAMDCGAYSRALFNWEQFIRETRPIVPPANTSLDDDDGDYYRLHDIYAQIDEPDGLEGISAHLTILTEEQQATLHARSGRWTAAQAWYESKLINDRGNEELQGSLLHCLQETGRYSTLMRYAQSFRTSTSNPKYLDSYRVEAAWMTNDIVALKTALQDVSSTDNTFSIGIGRLLLASVQGQQEECKELLTSLRCAVTLGMTSVSTSSIQASHEDLKRLHLLAEVELINSTANAVTVPFDLIKILDKRLDVLGTYNADKQSVLAVRRFLLGAKGSTQGARYTARSWLKAATFARKQGNIESAYHAVLQAAELGAKASRLEEAKLLWHEGHRRQAIYAIDQAINAGIFADEEDSQSTGGTAATVITQGVKQNLMAARAYLLQSKWLDSAGQTQSKEMTHKYQHAAKTMQKWEKGHYYLGKHYQRLLEGEKALPKAKQNQVYVNGELTKLVIENLLRSLPFGNKYWYESIPKLLTLWLDLGMEVFDKHPREDKAITEHRIKSLMGTHKQLRKYIDRSAPYICYSALPQMLSRVSHPHPDVWRELSHIIIRIASTYPAQTLWSVLSLMKATDKTRLERGKELIGRLSDSKLNVNVDVRQLIISGQRLSNALLAASEAPVDARATSASLSRDLHFRMNLAPCGLVVPIEMTLMVNLPPTADSQRIRSHKPFMQEKVTIQSFQDNVLVLSSLQRPKKLTLRGSDGKLYGLLCKPKDDLRKDQRLMEFNSTINRALKRDAAGSTRRLYIKTYAVTPLSEESGCLEWVEGIKPIRDILLNLYTRKGTRPNYTEIRNDLNEACKAPQNVHIFEDKVQSKFPPALHEWFTEVFPEPDTWFASRLRYARSAAVMSMTGHVLGLGDRHGENILLQESTGGVFHVDFNCLFDKGLTFEKPEVVPFRLTRNMTDAMGPYGHEGPFRRSCEVTLGLLRQHKDTLMTILETFIHDPTTDFVAKKKRNIPGVPETPQEILDSIDGKLKGLFRGETMPLSVEGYVDALINQAVDSWNLCQMYIGWCAFL</sequence>
<accession>A0A6H0XK76</accession>
<keyword evidence="20" id="KW-1185">Reference proteome</keyword>
<dbReference type="PROSITE" id="PS51189">
    <property type="entry name" value="FAT"/>
    <property type="match status" value="1"/>
</dbReference>
<dbReference type="InterPro" id="IPR014009">
    <property type="entry name" value="PIK_FAT"/>
</dbReference>
<feature type="domain" description="FATC" evidence="18">
    <location>
        <begin position="2285"/>
        <end position="2317"/>
    </location>
</feature>
<proteinExistence type="inferred from homology"/>
<keyword evidence="9" id="KW-0418">Kinase</keyword>
<reference evidence="19 20" key="1">
    <citation type="journal article" date="2016" name="Sci. Rep.">
        <title>Peltaster fructicola genome reveals evolution from an invasive phytopathogen to an ectophytic parasite.</title>
        <authorList>
            <person name="Xu C."/>
            <person name="Chen H."/>
            <person name="Gleason M.L."/>
            <person name="Xu J.R."/>
            <person name="Liu H."/>
            <person name="Zhang R."/>
            <person name="Sun G."/>
        </authorList>
    </citation>
    <scope>NUCLEOTIDE SEQUENCE [LARGE SCALE GENOMIC DNA]</scope>
    <source>
        <strain evidence="19 20">LNHT1506</strain>
    </source>
</reference>